<dbReference type="AlphaFoldDB" id="A0A0R1MVA0"/>
<feature type="region of interest" description="Disordered" evidence="1">
    <location>
        <begin position="316"/>
        <end position="611"/>
    </location>
</feature>
<organism evidence="2 3">
    <name type="scientific">Schleiferilactobacillus perolens DSM 12744</name>
    <dbReference type="NCBI Taxonomy" id="1423792"/>
    <lineage>
        <taxon>Bacteria</taxon>
        <taxon>Bacillati</taxon>
        <taxon>Bacillota</taxon>
        <taxon>Bacilli</taxon>
        <taxon>Lactobacillales</taxon>
        <taxon>Lactobacillaceae</taxon>
        <taxon>Schleiferilactobacillus</taxon>
    </lineage>
</organism>
<dbReference type="RefSeq" id="WP_057822492.1">
    <property type="nucleotide sequence ID" value="NZ_AZEC01000026.1"/>
</dbReference>
<reference evidence="2 3" key="1">
    <citation type="journal article" date="2015" name="Genome Announc.">
        <title>Expanding the biotechnology potential of lactobacilli through comparative genomics of 213 strains and associated genera.</title>
        <authorList>
            <person name="Sun Z."/>
            <person name="Harris H.M."/>
            <person name="McCann A."/>
            <person name="Guo C."/>
            <person name="Argimon S."/>
            <person name="Zhang W."/>
            <person name="Yang X."/>
            <person name="Jeffery I.B."/>
            <person name="Cooney J.C."/>
            <person name="Kagawa T.F."/>
            <person name="Liu W."/>
            <person name="Song Y."/>
            <person name="Salvetti E."/>
            <person name="Wrobel A."/>
            <person name="Rasinkangas P."/>
            <person name="Parkhill J."/>
            <person name="Rea M.C."/>
            <person name="O'Sullivan O."/>
            <person name="Ritari J."/>
            <person name="Douillard F.P."/>
            <person name="Paul Ross R."/>
            <person name="Yang R."/>
            <person name="Briner A.E."/>
            <person name="Felis G.E."/>
            <person name="de Vos W.M."/>
            <person name="Barrangou R."/>
            <person name="Klaenhammer T.R."/>
            <person name="Caufield P.W."/>
            <person name="Cui Y."/>
            <person name="Zhang H."/>
            <person name="O'Toole P.W."/>
        </authorList>
    </citation>
    <scope>NUCLEOTIDE SEQUENCE [LARGE SCALE GENOMIC DNA]</scope>
    <source>
        <strain evidence="2 3">DSM 12744</strain>
    </source>
</reference>
<protein>
    <submittedName>
        <fullName evidence="2">Uncharacterized protein</fullName>
    </submittedName>
</protein>
<dbReference type="PATRIC" id="fig|1423792.3.peg.1702"/>
<proteinExistence type="predicted"/>
<evidence type="ECO:0000313" key="2">
    <source>
        <dbReference type="EMBL" id="KRL08203.1"/>
    </source>
</evidence>
<accession>A0A0R1MVA0</accession>
<dbReference type="STRING" id="1423792.FD09_GL001678"/>
<dbReference type="EMBL" id="AZEC01000026">
    <property type="protein sequence ID" value="KRL08203.1"/>
    <property type="molecule type" value="Genomic_DNA"/>
</dbReference>
<keyword evidence="3" id="KW-1185">Reference proteome</keyword>
<name>A0A0R1MVA0_9LACO</name>
<gene>
    <name evidence="2" type="ORF">FD09_GL001678</name>
</gene>
<sequence>MDGITYTTSKDGTATYAKLNSADTATGQNAGQAFLDGLKSQIATLTVTGTSTDVSFPGVPSQTKYAIKGSQVTLSPVMQDINGNDISKAWHTTQGSISKPYSADSTVNFTYVKGATLSTKTVVANPTSALFTGDNASVLMAGNKPVVTITWSDNHTETVELTDPSQFKVTNDGAKIGDYAFALTTAGINAIISALNTRTAITSGNYQIPTAEDLAGVTGKFTISNNPAHQPKITPNSPITYYYGSGKTLTTADFVNSVKTSLNTDGNISDVTSNLNDTGYNKNADGTYTVILTYIDPVSGETVTANATLKVVASSTSAAESSTASTTASQTASTAASQTASTSTTNSQTASTTQSEQASTTESQTASTTQSEQASTTVSQTASTEVSQQASTTQSEQASTTESQNASTEASQQASTTQSEQASTTESQAASTTQSEQASTTESQTASTEASQQASTTQSEQASTTESQTASTGVSQQASTTQSEQASTTESQTASTTQSEQTSTTESQTASTEVSQQASTTQSEQASTTESQTASTEASQQASTTQSEQASTTESQTASTGVSQQASTTQSEQASTTESQAASTTQSEQASTTESQTASTTQSEQASTTES</sequence>
<comment type="caution">
    <text evidence="2">The sequence shown here is derived from an EMBL/GenBank/DDBJ whole genome shotgun (WGS) entry which is preliminary data.</text>
</comment>
<evidence type="ECO:0000256" key="1">
    <source>
        <dbReference type="SAM" id="MobiDB-lite"/>
    </source>
</evidence>
<evidence type="ECO:0000313" key="3">
    <source>
        <dbReference type="Proteomes" id="UP000051330"/>
    </source>
</evidence>
<dbReference type="Proteomes" id="UP000051330">
    <property type="component" value="Unassembled WGS sequence"/>
</dbReference>
<dbReference type="OrthoDB" id="9759709at2"/>